<dbReference type="AlphaFoldDB" id="A0A831XKP0"/>
<comment type="caution">
    <text evidence="3">The sequence shown here is derived from an EMBL/GenBank/DDBJ whole genome shotgun (WGS) entry which is preliminary data.</text>
</comment>
<gene>
    <name evidence="3" type="primary">yacG</name>
    <name evidence="3" type="ORF">ENQ87_03020</name>
</gene>
<dbReference type="InterPro" id="IPR005584">
    <property type="entry name" value="DNA_gyrase_inhibitor_YacG"/>
</dbReference>
<protein>
    <submittedName>
        <fullName evidence="3">DNA gyrase inhibitor YacG</fullName>
    </submittedName>
</protein>
<reference evidence="3" key="1">
    <citation type="journal article" date="2020" name="mSystems">
        <title>Genome- and Community-Level Interaction Insights into Carbon Utilization and Element Cycling Functions of Hydrothermarchaeota in Hydrothermal Sediment.</title>
        <authorList>
            <person name="Zhou Z."/>
            <person name="Liu Y."/>
            <person name="Xu W."/>
            <person name="Pan J."/>
            <person name="Luo Z.H."/>
            <person name="Li M."/>
        </authorList>
    </citation>
    <scope>NUCLEOTIDE SEQUENCE [LARGE SCALE GENOMIC DNA]</scope>
    <source>
        <strain evidence="3">SpSt-349</strain>
    </source>
</reference>
<sequence length="63" mass="7133">MSDNQITIVPCPRCRRETPWQGNPFRPFCSERCKTMDLAAWADEDYRIAGEDAPGDGESDDNP</sequence>
<keyword evidence="1" id="KW-0479">Metal-binding</keyword>
<proteinExistence type="inferred from homology"/>
<dbReference type="HAMAP" id="MF_00649">
    <property type="entry name" value="DNA_gyrase_inhibitor_YacG"/>
    <property type="match status" value="1"/>
</dbReference>
<dbReference type="Gene3D" id="3.30.50.10">
    <property type="entry name" value="Erythroid Transcription Factor GATA-1, subunit A"/>
    <property type="match status" value="1"/>
</dbReference>
<dbReference type="PANTHER" id="PTHR36150">
    <property type="entry name" value="DNA GYRASE INHIBITOR YACG"/>
    <property type="match status" value="1"/>
</dbReference>
<organism evidence="3">
    <name type="scientific">Geobacter metallireducens</name>
    <dbReference type="NCBI Taxonomy" id="28232"/>
    <lineage>
        <taxon>Bacteria</taxon>
        <taxon>Pseudomonadati</taxon>
        <taxon>Thermodesulfobacteriota</taxon>
        <taxon>Desulfuromonadia</taxon>
        <taxon>Geobacterales</taxon>
        <taxon>Geobacteraceae</taxon>
        <taxon>Geobacter</taxon>
    </lineage>
</organism>
<dbReference type="Pfam" id="PF03884">
    <property type="entry name" value="YacG"/>
    <property type="match status" value="1"/>
</dbReference>
<dbReference type="GO" id="GO:0008270">
    <property type="term" value="F:zinc ion binding"/>
    <property type="evidence" value="ECO:0007669"/>
    <property type="project" value="InterPro"/>
</dbReference>
<dbReference type="InterPro" id="IPR013088">
    <property type="entry name" value="Znf_NHR/GATA"/>
</dbReference>
<evidence type="ECO:0000313" key="3">
    <source>
        <dbReference type="EMBL" id="HEN41338.1"/>
    </source>
</evidence>
<dbReference type="EMBL" id="DSOV01000009">
    <property type="protein sequence ID" value="HEN41338.1"/>
    <property type="molecule type" value="Genomic_DNA"/>
</dbReference>
<evidence type="ECO:0000256" key="2">
    <source>
        <dbReference type="ARBA" id="ARBA00022833"/>
    </source>
</evidence>
<keyword evidence="2" id="KW-0862">Zinc</keyword>
<evidence type="ECO:0000256" key="1">
    <source>
        <dbReference type="ARBA" id="ARBA00022723"/>
    </source>
</evidence>
<dbReference type="SUPFAM" id="SSF57716">
    <property type="entry name" value="Glucocorticoid receptor-like (DNA-binding domain)"/>
    <property type="match status" value="1"/>
</dbReference>
<accession>A0A831XKP0</accession>
<dbReference type="GO" id="GO:0006355">
    <property type="term" value="P:regulation of DNA-templated transcription"/>
    <property type="evidence" value="ECO:0007669"/>
    <property type="project" value="InterPro"/>
</dbReference>
<dbReference type="PANTHER" id="PTHR36150:SF1">
    <property type="entry name" value="DNA GYRASE INHIBITOR YACG"/>
    <property type="match status" value="1"/>
</dbReference>
<name>A0A831XKP0_GEOME</name>